<evidence type="ECO:0000313" key="2">
    <source>
        <dbReference type="Proteomes" id="UP001379533"/>
    </source>
</evidence>
<sequence length="167" mass="19147">MMHRYQMVPERTRPVVLPASTYTFPLHTTLDYARIAAFQSEQPAPVLLDHAQYFEFLSKWADALWAALGEKAHLFIEVRMPYVGTLPDNLLRPEVLLGAHLFAEAASCGEYAEYPVVWISDRIRRDLDYPSDNSLNLAVWPTPCTSAVEATLERSWPEYAMTFIKIR</sequence>
<proteinExistence type="predicted"/>
<keyword evidence="2" id="KW-1185">Reference proteome</keyword>
<gene>
    <name evidence="1" type="ORF">LZC95_41550</name>
</gene>
<accession>A0ABZ2K2H1</accession>
<name>A0ABZ2K2H1_9BACT</name>
<reference evidence="1 2" key="1">
    <citation type="submission" date="2021-12" db="EMBL/GenBank/DDBJ databases">
        <title>Discovery of the Pendulisporaceae a myxobacterial family with distinct sporulation behavior and unique specialized metabolism.</title>
        <authorList>
            <person name="Garcia R."/>
            <person name="Popoff A."/>
            <person name="Bader C.D."/>
            <person name="Loehr J."/>
            <person name="Walesch S."/>
            <person name="Walt C."/>
            <person name="Boldt J."/>
            <person name="Bunk B."/>
            <person name="Haeckl F.J.F.P.J."/>
            <person name="Gunesch A.P."/>
            <person name="Birkelbach J."/>
            <person name="Nuebel U."/>
            <person name="Pietschmann T."/>
            <person name="Bach T."/>
            <person name="Mueller R."/>
        </authorList>
    </citation>
    <scope>NUCLEOTIDE SEQUENCE [LARGE SCALE GENOMIC DNA]</scope>
    <source>
        <strain evidence="1 2">MSr12523</strain>
    </source>
</reference>
<dbReference type="RefSeq" id="WP_394843522.1">
    <property type="nucleotide sequence ID" value="NZ_CP089982.1"/>
</dbReference>
<dbReference type="Proteomes" id="UP001379533">
    <property type="component" value="Chromosome"/>
</dbReference>
<protein>
    <submittedName>
        <fullName evidence="1">Uncharacterized protein</fullName>
    </submittedName>
</protein>
<organism evidence="1 2">
    <name type="scientific">Pendulispora brunnea</name>
    <dbReference type="NCBI Taxonomy" id="2905690"/>
    <lineage>
        <taxon>Bacteria</taxon>
        <taxon>Pseudomonadati</taxon>
        <taxon>Myxococcota</taxon>
        <taxon>Myxococcia</taxon>
        <taxon>Myxococcales</taxon>
        <taxon>Sorangiineae</taxon>
        <taxon>Pendulisporaceae</taxon>
        <taxon>Pendulispora</taxon>
    </lineage>
</organism>
<evidence type="ECO:0000313" key="1">
    <source>
        <dbReference type="EMBL" id="WXA92923.1"/>
    </source>
</evidence>
<dbReference type="EMBL" id="CP089982">
    <property type="protein sequence ID" value="WXA92923.1"/>
    <property type="molecule type" value="Genomic_DNA"/>
</dbReference>